<dbReference type="InterPro" id="IPR038765">
    <property type="entry name" value="Papain-like_cys_pep_sf"/>
</dbReference>
<comment type="caution">
    <text evidence="1">The sequence shown here is derived from an EMBL/GenBank/DDBJ whole genome shotgun (WGS) entry which is preliminary data.</text>
</comment>
<evidence type="ECO:0000313" key="2">
    <source>
        <dbReference type="Proteomes" id="UP001160148"/>
    </source>
</evidence>
<proteinExistence type="predicted"/>
<protein>
    <submittedName>
        <fullName evidence="1">Uncharacterized protein</fullName>
    </submittedName>
</protein>
<organism evidence="1 2">
    <name type="scientific">Macrosiphum euphorbiae</name>
    <name type="common">potato aphid</name>
    <dbReference type="NCBI Taxonomy" id="13131"/>
    <lineage>
        <taxon>Eukaryota</taxon>
        <taxon>Metazoa</taxon>
        <taxon>Ecdysozoa</taxon>
        <taxon>Arthropoda</taxon>
        <taxon>Hexapoda</taxon>
        <taxon>Insecta</taxon>
        <taxon>Pterygota</taxon>
        <taxon>Neoptera</taxon>
        <taxon>Paraneoptera</taxon>
        <taxon>Hemiptera</taxon>
        <taxon>Sternorrhyncha</taxon>
        <taxon>Aphidomorpha</taxon>
        <taxon>Aphidoidea</taxon>
        <taxon>Aphididae</taxon>
        <taxon>Macrosiphini</taxon>
        <taxon>Macrosiphum</taxon>
    </lineage>
</organism>
<dbReference type="EMBL" id="CARXXK010000001">
    <property type="protein sequence ID" value="CAI6344135.1"/>
    <property type="molecule type" value="Genomic_DNA"/>
</dbReference>
<reference evidence="1 2" key="1">
    <citation type="submission" date="2023-01" db="EMBL/GenBank/DDBJ databases">
        <authorList>
            <person name="Whitehead M."/>
        </authorList>
    </citation>
    <scope>NUCLEOTIDE SEQUENCE [LARGE SCALE GENOMIC DNA]</scope>
</reference>
<sequence length="402" mass="45486">MDEDDFLVVPKKLCPLCDAGSLPLKSGAHKCCICGVPVHALSTCSNKRLENDELRVGFVCSLEDNITEENRACESWDRKNLKIKQSNSYLIPNPHLKHIDLNNSKNIKNLPIIKNGSRAEELKGCKSSYMDGNIVLTNTCAFDALASLIMVSYCDSNKYSTKIDFNHNEFLNFISKIVKNGITSATYSERADLIINKTKPEMQQLQYGTMLVCCDTTITNVVNSMFKEFPPVTEKTTCSSNCQLTTNSLKLKIYLSYQTENGQIKDLQGFVDSQLKSVQSTCQYMDSEIVCKGVEEIMPNISDMHLFIDVFYWEDGLVSNNRSSETTEQVKMRLSDIPKLLVYNDITYELRGVISFQPAQSKLRTSSGHYNAYAIRGTKNWQLFDDLKKKPTPIKENKKNIN</sequence>
<accession>A0AAV0VKJ8</accession>
<evidence type="ECO:0000313" key="1">
    <source>
        <dbReference type="EMBL" id="CAI6344135.1"/>
    </source>
</evidence>
<dbReference type="SUPFAM" id="SSF54001">
    <property type="entry name" value="Cysteine proteinases"/>
    <property type="match status" value="1"/>
</dbReference>
<keyword evidence="2" id="KW-1185">Reference proteome</keyword>
<name>A0AAV0VKJ8_9HEMI</name>
<dbReference type="AlphaFoldDB" id="A0AAV0VKJ8"/>
<gene>
    <name evidence="1" type="ORF">MEUPH1_LOCUS1307</name>
</gene>
<dbReference type="Proteomes" id="UP001160148">
    <property type="component" value="Unassembled WGS sequence"/>
</dbReference>